<proteinExistence type="predicted"/>
<keyword evidence="3" id="KW-1185">Reference proteome</keyword>
<dbReference type="GeneID" id="20646503"/>
<evidence type="ECO:0000256" key="1">
    <source>
        <dbReference type="SAM" id="MobiDB-lite"/>
    </source>
</evidence>
<feature type="compositionally biased region" description="Polar residues" evidence="1">
    <location>
        <begin position="227"/>
        <end position="245"/>
    </location>
</feature>
<sequence>MPMPDFRVRSTSRFGTIDLGGASSMNSAIRSVAAGSRPSSRYLSRQASKASSSSQDNSRRVVRQAMVCAGSLHVRTFKLLWKPAVLQLMVTTTTSLSEDESHFDDCDDDSDDSDDSDVEKLTTMARPNKTHHYSLVFCYRSLMGHARRERIELDDPRDPVEFVWGEDGLLSTRFEFSIVYGGVGPSGRRRNLTCRARDAKDYLQWTEALRTALECQGKNKDIKMNRSTHAHTVSSSKAPSNSRGSMGSFLDLDVVEEQQQLLEREAAAARNTPTSPTAATAAEAIAPPAAEIAQESALKPVPVDIAAEYEGARRRPVSIVVPAPRPVGTRLQRRKPSVPPMGTGKPLSIAPLRRGSVTSKAAKPTASLPPFGRPHGSGHAKTEMSMSMPPPGGQRRRRTSSAARRLSSSSLKSRARKTTISDKAHGAWRPHTPDTTSGSKRSRLRVSPTSQPEEKRPRVPSSPLASAPMLGALPMLQSPSSLTDSPLDFIDERPSIDNPRTTEFVNSLVKIAGVASAKQRQQLLQRQESCPVSTSYGLPLIPRQSEEKEDPWFMSRRSSRLNLDVCDVEVEKSARSNRQRQRQRERGDTWAAYLKAMECEL</sequence>
<feature type="region of interest" description="Disordered" evidence="1">
    <location>
        <begin position="326"/>
        <end position="468"/>
    </location>
</feature>
<name>G4ZCZ5_PHYSP</name>
<evidence type="ECO:0000313" key="3">
    <source>
        <dbReference type="Proteomes" id="UP000002640"/>
    </source>
</evidence>
<feature type="region of interest" description="Disordered" evidence="1">
    <location>
        <begin position="227"/>
        <end position="246"/>
    </location>
</feature>
<protein>
    <recommendedName>
        <fullName evidence="4">PH domain-containing protein</fullName>
    </recommendedName>
</protein>
<gene>
    <name evidence="2" type="ORF">PHYSODRAFT_332666</name>
</gene>
<organism evidence="2 3">
    <name type="scientific">Phytophthora sojae (strain P6497)</name>
    <name type="common">Soybean stem and root rot agent</name>
    <name type="synonym">Phytophthora megasperma f. sp. glycines</name>
    <dbReference type="NCBI Taxonomy" id="1094619"/>
    <lineage>
        <taxon>Eukaryota</taxon>
        <taxon>Sar</taxon>
        <taxon>Stramenopiles</taxon>
        <taxon>Oomycota</taxon>
        <taxon>Peronosporomycetes</taxon>
        <taxon>Peronosporales</taxon>
        <taxon>Peronosporaceae</taxon>
        <taxon>Phytophthora</taxon>
    </lineage>
</organism>
<dbReference type="AlphaFoldDB" id="G4ZCZ5"/>
<dbReference type="RefSeq" id="XP_009528001.1">
    <property type="nucleotide sequence ID" value="XM_009529706.1"/>
</dbReference>
<dbReference type="InParanoid" id="G4ZCZ5"/>
<evidence type="ECO:0008006" key="4">
    <source>
        <dbReference type="Google" id="ProtNLM"/>
    </source>
</evidence>
<feature type="region of interest" description="Disordered" evidence="1">
    <location>
        <begin position="34"/>
        <end position="60"/>
    </location>
</feature>
<reference evidence="2 3" key="1">
    <citation type="journal article" date="2006" name="Science">
        <title>Phytophthora genome sequences uncover evolutionary origins and mechanisms of pathogenesis.</title>
        <authorList>
            <person name="Tyler B.M."/>
            <person name="Tripathy S."/>
            <person name="Zhang X."/>
            <person name="Dehal P."/>
            <person name="Jiang R.H."/>
            <person name="Aerts A."/>
            <person name="Arredondo F.D."/>
            <person name="Baxter L."/>
            <person name="Bensasson D."/>
            <person name="Beynon J.L."/>
            <person name="Chapman J."/>
            <person name="Damasceno C.M."/>
            <person name="Dorrance A.E."/>
            <person name="Dou D."/>
            <person name="Dickerman A.W."/>
            <person name="Dubchak I.L."/>
            <person name="Garbelotto M."/>
            <person name="Gijzen M."/>
            <person name="Gordon S.G."/>
            <person name="Govers F."/>
            <person name="Grunwald N.J."/>
            <person name="Huang W."/>
            <person name="Ivors K.L."/>
            <person name="Jones R.W."/>
            <person name="Kamoun S."/>
            <person name="Krampis K."/>
            <person name="Lamour K.H."/>
            <person name="Lee M.K."/>
            <person name="McDonald W.H."/>
            <person name="Medina M."/>
            <person name="Meijer H.J."/>
            <person name="Nordberg E.K."/>
            <person name="Maclean D.J."/>
            <person name="Ospina-Giraldo M.D."/>
            <person name="Morris P.F."/>
            <person name="Phuntumart V."/>
            <person name="Putnam N.H."/>
            <person name="Rash S."/>
            <person name="Rose J.K."/>
            <person name="Sakihama Y."/>
            <person name="Salamov A.A."/>
            <person name="Savidor A."/>
            <person name="Scheuring C.F."/>
            <person name="Smith B.M."/>
            <person name="Sobral B.W."/>
            <person name="Terry A."/>
            <person name="Torto-Alalibo T.A."/>
            <person name="Win J."/>
            <person name="Xu Z."/>
            <person name="Zhang H."/>
            <person name="Grigoriev I.V."/>
            <person name="Rokhsar D.S."/>
            <person name="Boore J.L."/>
        </authorList>
    </citation>
    <scope>NUCLEOTIDE SEQUENCE [LARGE SCALE GENOMIC DNA]</scope>
    <source>
        <strain evidence="2 3">P6497</strain>
    </source>
</reference>
<dbReference type="EMBL" id="JH159154">
    <property type="protein sequence ID" value="EGZ18943.1"/>
    <property type="molecule type" value="Genomic_DNA"/>
</dbReference>
<evidence type="ECO:0000313" key="2">
    <source>
        <dbReference type="EMBL" id="EGZ18943.1"/>
    </source>
</evidence>
<accession>G4ZCZ5</accession>
<feature type="region of interest" description="Disordered" evidence="1">
    <location>
        <begin position="99"/>
        <end position="118"/>
    </location>
</feature>
<feature type="compositionally biased region" description="Acidic residues" evidence="1">
    <location>
        <begin position="105"/>
        <end position="117"/>
    </location>
</feature>
<feature type="compositionally biased region" description="Low complexity" evidence="1">
    <location>
        <begin position="400"/>
        <end position="412"/>
    </location>
</feature>
<dbReference type="Proteomes" id="UP000002640">
    <property type="component" value="Unassembled WGS sequence"/>
</dbReference>
<feature type="compositionally biased region" description="Low complexity" evidence="1">
    <location>
        <begin position="44"/>
        <end position="56"/>
    </location>
</feature>
<dbReference type="KEGG" id="psoj:PHYSODRAFT_332666"/>